<accession>A0A1U6IV00</accession>
<gene>
    <name evidence="1" type="ORF">SAMN06295987_11611</name>
</gene>
<name>A0A1U6IV00_9SPHN</name>
<evidence type="ECO:0000313" key="1">
    <source>
        <dbReference type="EMBL" id="SLK11844.1"/>
    </source>
</evidence>
<proteinExistence type="predicted"/>
<dbReference type="AlphaFoldDB" id="A0A1U6IV00"/>
<dbReference type="Proteomes" id="UP000190989">
    <property type="component" value="Unassembled WGS sequence"/>
</dbReference>
<evidence type="ECO:0008006" key="3">
    <source>
        <dbReference type="Google" id="ProtNLM"/>
    </source>
</evidence>
<dbReference type="NCBIfam" id="NF033522">
    <property type="entry name" value="lasso_benenodin"/>
    <property type="match status" value="1"/>
</dbReference>
<protein>
    <recommendedName>
        <fullName evidence="3">Benenodin family lasso peptide</fullName>
    </recommendedName>
</protein>
<organism evidence="1 2">
    <name type="scientific">Novosphingobium mathurense</name>
    <dbReference type="NCBI Taxonomy" id="428990"/>
    <lineage>
        <taxon>Bacteria</taxon>
        <taxon>Pseudomonadati</taxon>
        <taxon>Pseudomonadota</taxon>
        <taxon>Alphaproteobacteria</taxon>
        <taxon>Sphingomonadales</taxon>
        <taxon>Sphingomonadaceae</taxon>
        <taxon>Novosphingobium</taxon>
    </lineage>
</organism>
<dbReference type="InterPro" id="IPR049805">
    <property type="entry name" value="Lasso_benenodin"/>
</dbReference>
<keyword evidence="2" id="KW-1185">Reference proteome</keyword>
<dbReference type="RefSeq" id="WP_176168166.1">
    <property type="nucleotide sequence ID" value="NZ_FVZE01000016.1"/>
</dbReference>
<dbReference type="STRING" id="428990.SAMN06295987_11611"/>
<dbReference type="Pfam" id="PF24178">
    <property type="entry name" value="Subterisin"/>
    <property type="match status" value="1"/>
</dbReference>
<sequence length="45" mass="4810">MEKTIDTLEDEVVDLGSVTEETRGIVGAFEDQQGGQRAALGLTDD</sequence>
<evidence type="ECO:0000313" key="2">
    <source>
        <dbReference type="Proteomes" id="UP000190989"/>
    </source>
</evidence>
<dbReference type="EMBL" id="FVZE01000016">
    <property type="protein sequence ID" value="SLK11844.1"/>
    <property type="molecule type" value="Genomic_DNA"/>
</dbReference>
<reference evidence="2" key="1">
    <citation type="submission" date="2017-02" db="EMBL/GenBank/DDBJ databases">
        <authorList>
            <person name="Varghese N."/>
            <person name="Submissions S."/>
        </authorList>
    </citation>
    <scope>NUCLEOTIDE SEQUENCE [LARGE SCALE GENOMIC DNA]</scope>
    <source>
        <strain evidence="2">SM117</strain>
    </source>
</reference>